<feature type="domain" description="Prolyl 4-hydroxylase alpha subunit" evidence="7">
    <location>
        <begin position="98"/>
        <end position="334"/>
    </location>
</feature>
<dbReference type="InterPro" id="IPR044862">
    <property type="entry name" value="Pro_4_hyd_alph_FE2OG_OXY"/>
</dbReference>
<dbReference type="AlphaFoldDB" id="A1D6M4"/>
<keyword evidence="2" id="KW-0479">Metal-binding</keyword>
<dbReference type="STRING" id="331117.A1D6M4"/>
<reference evidence="9" key="1">
    <citation type="journal article" date="2008" name="PLoS Genet.">
        <title>Genomic islands in the pathogenic filamentous fungus Aspergillus fumigatus.</title>
        <authorList>
            <person name="Fedorova N.D."/>
            <person name="Khaldi N."/>
            <person name="Joardar V.S."/>
            <person name="Maiti R."/>
            <person name="Amedeo P."/>
            <person name="Anderson M.J."/>
            <person name="Crabtree J."/>
            <person name="Silva J.C."/>
            <person name="Badger J.H."/>
            <person name="Albarraq A."/>
            <person name="Angiuoli S."/>
            <person name="Bussey H."/>
            <person name="Bowyer P."/>
            <person name="Cotty P.J."/>
            <person name="Dyer P.S."/>
            <person name="Egan A."/>
            <person name="Galens K."/>
            <person name="Fraser-Liggett C.M."/>
            <person name="Haas B.J."/>
            <person name="Inman J.M."/>
            <person name="Kent R."/>
            <person name="Lemieux S."/>
            <person name="Malavazi I."/>
            <person name="Orvis J."/>
            <person name="Roemer T."/>
            <person name="Ronning C.M."/>
            <person name="Sundaram J.P."/>
            <person name="Sutton G."/>
            <person name="Turner G."/>
            <person name="Venter J.C."/>
            <person name="White O.R."/>
            <person name="Whitty B.R."/>
            <person name="Youngman P."/>
            <person name="Wolfe K.H."/>
            <person name="Goldman G.H."/>
            <person name="Wortman J.R."/>
            <person name="Jiang B."/>
            <person name="Denning D.W."/>
            <person name="Nierman W.C."/>
        </authorList>
    </citation>
    <scope>NUCLEOTIDE SEQUENCE [LARGE SCALE GENOMIC DNA]</scope>
    <source>
        <strain evidence="9">ATCC 1020 / DSM 3700 / CBS 544.65 / FGSC A1164 / JCM 1740 / NRRL 181 / WB 181</strain>
    </source>
</reference>
<sequence length="341" mass="38740">MSIKLSTILSSLFYLLPLYLFVFAPLLRQFFPEEESPLSPSTADYLFPNGANDQDADDLAPSQALNLLDDTFISIDDGITPDCPLDPTYRIHFLSRTPLVIYIEGFLTTPEADHLVDIRYLSPSIHSSTRASLTLTKSVGKYTPSIIYNGITERVDPSTRLSDRALLDRDPTVRCIEDRARAFQGWRPHLYIERMWAQRYNASGHYRHHYDWAGSVARGGDRASTFMVYLDDNCTGGGTNFPRLRMPVDRRWCRFLECHEDEETLEVGDGDKDKAPKRKARARGTGEGITFKPIKGNAIFWENLRPDGTGYPETWHAALPVTSGTKVGLNIWSWYQPPRRS</sequence>
<keyword evidence="3" id="KW-0223">Dioxygenase</keyword>
<evidence type="ECO:0000256" key="4">
    <source>
        <dbReference type="ARBA" id="ARBA00023002"/>
    </source>
</evidence>
<dbReference type="PANTHER" id="PTHR10869">
    <property type="entry name" value="PROLYL 4-HYDROXYLASE ALPHA SUBUNIT"/>
    <property type="match status" value="1"/>
</dbReference>
<dbReference type="InterPro" id="IPR045054">
    <property type="entry name" value="P4HA-like"/>
</dbReference>
<dbReference type="HOGENOM" id="CLU_058132_0_4_1"/>
<keyword evidence="6" id="KW-1133">Transmembrane helix</keyword>
<dbReference type="OMA" id="PSTIWTS"/>
<keyword evidence="5" id="KW-0408">Iron</keyword>
<evidence type="ECO:0000313" key="9">
    <source>
        <dbReference type="Proteomes" id="UP000006702"/>
    </source>
</evidence>
<dbReference type="GO" id="GO:0005783">
    <property type="term" value="C:endoplasmic reticulum"/>
    <property type="evidence" value="ECO:0007669"/>
    <property type="project" value="TreeGrafter"/>
</dbReference>
<evidence type="ECO:0000256" key="1">
    <source>
        <dbReference type="ARBA" id="ARBA00001961"/>
    </source>
</evidence>
<accession>A1D6M4</accession>
<dbReference type="eggNOG" id="KOG1591">
    <property type="taxonomic scope" value="Eukaryota"/>
</dbReference>
<evidence type="ECO:0000256" key="3">
    <source>
        <dbReference type="ARBA" id="ARBA00022964"/>
    </source>
</evidence>
<keyword evidence="6" id="KW-0812">Transmembrane</keyword>
<comment type="cofactor">
    <cofactor evidence="1">
        <name>L-ascorbate</name>
        <dbReference type="ChEBI" id="CHEBI:38290"/>
    </cofactor>
</comment>
<dbReference type="EMBL" id="DS027690">
    <property type="protein sequence ID" value="EAW21368.1"/>
    <property type="molecule type" value="Genomic_DNA"/>
</dbReference>
<evidence type="ECO:0000256" key="2">
    <source>
        <dbReference type="ARBA" id="ARBA00022723"/>
    </source>
</evidence>
<dbReference type="InterPro" id="IPR006620">
    <property type="entry name" value="Pro_4_hyd_alph"/>
</dbReference>
<dbReference type="SMART" id="SM00702">
    <property type="entry name" value="P4Hc"/>
    <property type="match status" value="1"/>
</dbReference>
<dbReference type="OrthoDB" id="420380at2759"/>
<organism evidence="8 9">
    <name type="scientific">Neosartorya fischeri (strain ATCC 1020 / DSM 3700 / CBS 544.65 / FGSC A1164 / JCM 1740 / NRRL 181 / WB 181)</name>
    <name type="common">Aspergillus fischerianus</name>
    <dbReference type="NCBI Taxonomy" id="331117"/>
    <lineage>
        <taxon>Eukaryota</taxon>
        <taxon>Fungi</taxon>
        <taxon>Dikarya</taxon>
        <taxon>Ascomycota</taxon>
        <taxon>Pezizomycotina</taxon>
        <taxon>Eurotiomycetes</taxon>
        <taxon>Eurotiomycetidae</taxon>
        <taxon>Eurotiales</taxon>
        <taxon>Aspergillaceae</taxon>
        <taxon>Aspergillus</taxon>
        <taxon>Aspergillus subgen. Fumigati</taxon>
    </lineage>
</organism>
<evidence type="ECO:0000313" key="8">
    <source>
        <dbReference type="EMBL" id="EAW21368.1"/>
    </source>
</evidence>
<dbReference type="GO" id="GO:0005506">
    <property type="term" value="F:iron ion binding"/>
    <property type="evidence" value="ECO:0007669"/>
    <property type="project" value="InterPro"/>
</dbReference>
<dbReference type="GO" id="GO:0031418">
    <property type="term" value="F:L-ascorbic acid binding"/>
    <property type="evidence" value="ECO:0007669"/>
    <property type="project" value="InterPro"/>
</dbReference>
<dbReference type="GeneID" id="4589761"/>
<proteinExistence type="predicted"/>
<evidence type="ECO:0000256" key="6">
    <source>
        <dbReference type="SAM" id="Phobius"/>
    </source>
</evidence>
<gene>
    <name evidence="8" type="ORF">NFIA_065320</name>
</gene>
<keyword evidence="4" id="KW-0560">Oxidoreductase</keyword>
<dbReference type="KEGG" id="nfi:NFIA_065320"/>
<dbReference type="Pfam" id="PF13640">
    <property type="entry name" value="2OG-FeII_Oxy_3"/>
    <property type="match status" value="1"/>
</dbReference>
<dbReference type="GO" id="GO:0004656">
    <property type="term" value="F:procollagen-proline 4-dioxygenase activity"/>
    <property type="evidence" value="ECO:0007669"/>
    <property type="project" value="TreeGrafter"/>
</dbReference>
<dbReference type="PANTHER" id="PTHR10869:SF246">
    <property type="entry name" value="TRANSMEMBRANE PROLYL 4-HYDROXYLASE"/>
    <property type="match status" value="1"/>
</dbReference>
<evidence type="ECO:0000259" key="7">
    <source>
        <dbReference type="SMART" id="SM00702"/>
    </source>
</evidence>
<protein>
    <recommendedName>
        <fullName evidence="7">Prolyl 4-hydroxylase alpha subunit domain-containing protein</fullName>
    </recommendedName>
</protein>
<evidence type="ECO:0000256" key="5">
    <source>
        <dbReference type="ARBA" id="ARBA00023004"/>
    </source>
</evidence>
<dbReference type="RefSeq" id="XP_001263265.1">
    <property type="nucleotide sequence ID" value="XM_001263264.1"/>
</dbReference>
<dbReference type="Proteomes" id="UP000006702">
    <property type="component" value="Unassembled WGS sequence"/>
</dbReference>
<dbReference type="Gene3D" id="2.60.120.620">
    <property type="entry name" value="q2cbj1_9rhob like domain"/>
    <property type="match status" value="1"/>
</dbReference>
<name>A1D6M4_NEOFI</name>
<dbReference type="FunFam" id="2.60.120.620:FF:000027">
    <property type="entry name" value="Oxidoreductase, 2OG-Fe(II) oxygenase family family"/>
    <property type="match status" value="1"/>
</dbReference>
<keyword evidence="6" id="KW-0472">Membrane</keyword>
<feature type="transmembrane region" description="Helical" evidence="6">
    <location>
        <begin position="12"/>
        <end position="31"/>
    </location>
</feature>
<dbReference type="VEuPathDB" id="FungiDB:NFIA_065320"/>
<keyword evidence="9" id="KW-1185">Reference proteome</keyword>